<proteinExistence type="predicted"/>
<evidence type="ECO:0000313" key="1">
    <source>
        <dbReference type="EMBL" id="MBB6124321.1"/>
    </source>
</evidence>
<dbReference type="AlphaFoldDB" id="A0A841J823"/>
<organism evidence="1 2">
    <name type="scientific">Sphingobium subterraneum</name>
    <dbReference type="NCBI Taxonomy" id="627688"/>
    <lineage>
        <taxon>Bacteria</taxon>
        <taxon>Pseudomonadati</taxon>
        <taxon>Pseudomonadota</taxon>
        <taxon>Alphaproteobacteria</taxon>
        <taxon>Sphingomonadales</taxon>
        <taxon>Sphingomonadaceae</taxon>
        <taxon>Sphingobium</taxon>
    </lineage>
</organism>
<name>A0A841J823_9SPHN</name>
<gene>
    <name evidence="1" type="ORF">FHS92_002050</name>
</gene>
<dbReference type="EMBL" id="JACIJP010000002">
    <property type="protein sequence ID" value="MBB6124321.1"/>
    <property type="molecule type" value="Genomic_DNA"/>
</dbReference>
<evidence type="ECO:0000313" key="2">
    <source>
        <dbReference type="Proteomes" id="UP000552700"/>
    </source>
</evidence>
<dbReference type="InterPro" id="IPR027396">
    <property type="entry name" value="DsrEFH-like"/>
</dbReference>
<accession>A0A841J823</accession>
<dbReference type="Gene3D" id="3.40.1260.10">
    <property type="entry name" value="DsrEFH-like"/>
    <property type="match status" value="1"/>
</dbReference>
<comment type="caution">
    <text evidence="1">The sequence shown here is derived from an EMBL/GenBank/DDBJ whole genome shotgun (WGS) entry which is preliminary data.</text>
</comment>
<protein>
    <submittedName>
        <fullName evidence="1">Putative peroxiredoxin</fullName>
    </submittedName>
</protein>
<dbReference type="Proteomes" id="UP000552700">
    <property type="component" value="Unassembled WGS sequence"/>
</dbReference>
<reference evidence="1 2" key="1">
    <citation type="submission" date="2020-08" db="EMBL/GenBank/DDBJ databases">
        <title>Genomic Encyclopedia of Type Strains, Phase IV (KMG-IV): sequencing the most valuable type-strain genomes for metagenomic binning, comparative biology and taxonomic classification.</title>
        <authorList>
            <person name="Goeker M."/>
        </authorList>
    </citation>
    <scope>NUCLEOTIDE SEQUENCE [LARGE SCALE GENOMIC DNA]</scope>
    <source>
        <strain evidence="1 2">DSM 102255</strain>
    </source>
</reference>
<sequence length="123" mass="12394">MKPPRLALVLLTDDAERLRGGLVLAMAHGALGGEASLFLQLDAVRLLGPATDPPRDGDHRAAGLPSLADLIDEALGGGIAITVCQTGLALANLDAGGIDPRIAIGGAVSFLQGIGGDDRLLVV</sequence>
<dbReference type="RefSeq" id="WP_184080136.1">
    <property type="nucleotide sequence ID" value="NZ_JACIJP010000002.1"/>
</dbReference>
<keyword evidence="2" id="KW-1185">Reference proteome</keyword>
<dbReference type="SUPFAM" id="SSF75169">
    <property type="entry name" value="DsrEFH-like"/>
    <property type="match status" value="1"/>
</dbReference>